<evidence type="ECO:0000256" key="6">
    <source>
        <dbReference type="PIRSR" id="PIRSR005096-1"/>
    </source>
</evidence>
<dbReference type="InterPro" id="IPR015443">
    <property type="entry name" value="Aldose_1-epimerase"/>
</dbReference>
<keyword evidence="9" id="KW-0732">Signal</keyword>
<evidence type="ECO:0000256" key="2">
    <source>
        <dbReference type="ARBA" id="ARBA00006206"/>
    </source>
</evidence>
<dbReference type="InterPro" id="IPR014718">
    <property type="entry name" value="GH-type_carb-bd"/>
</dbReference>
<dbReference type="AlphaFoldDB" id="A0A3B6GYP1"/>
<sequence length="406" mass="44324">MSMKTMMALALLLCLAVAASLGGVEARKHPGKETLGYYELRRGEFSMVVTNWGATILSVRLPDKNGRIDDVVLGYKTIGGYVVRCLILNCLLNLGGGGLVVPPTLIRLFDPFFLFFLTTQNDTTYFGALVGRVANRIAGGRFTIKNHPYHTYTNDGNNTLHGGHRGFNQVFWSVRERATGAFPYITFYYRSGDGEEGFPGALDVLVTYKIDGDYSYSVTMYARPVDKPTPVNLAQHTYWNLRGHGRGTVLDHSVQIFASAVTPVGGDLIPTGAVTPVAGTPFDFRAPAAPGARIAEVEGGYDINYVLDGRDADGQGVRKVAVVSEATSGRVMELWGDQPGVQFYTGNFLKGDEGKGGAVYEKHGGLCLETQDFPDAVHNPKFPTEIYRAGQVYKHYMLYKFSIAGK</sequence>
<evidence type="ECO:0000256" key="5">
    <source>
        <dbReference type="PIRNR" id="PIRNR005096"/>
    </source>
</evidence>
<proteinExistence type="inferred from homology"/>
<dbReference type="Gramene" id="TraesWEE_scaffold_076974_01G000100.1">
    <property type="protein sequence ID" value="TraesWEE_scaffold_076974_01G000100.1"/>
    <property type="gene ID" value="TraesWEE_scaffold_076974_01G000100"/>
</dbReference>
<dbReference type="GO" id="GO:0033499">
    <property type="term" value="P:galactose catabolic process via UDP-galactose, Leloir pathway"/>
    <property type="evidence" value="ECO:0000318"/>
    <property type="project" value="GO_Central"/>
</dbReference>
<dbReference type="UniPathway" id="UPA00242"/>
<feature type="binding site" evidence="8">
    <location>
        <begin position="236"/>
        <end position="238"/>
    </location>
    <ligand>
        <name>beta-D-galactose</name>
        <dbReference type="ChEBI" id="CHEBI:27667"/>
    </ligand>
</feature>
<dbReference type="InterPro" id="IPR008183">
    <property type="entry name" value="Aldose_1/G6P_1-epimerase"/>
</dbReference>
<dbReference type="Gramene" id="TraesCLE_scaffold_070813_01G000100.1">
    <property type="protein sequence ID" value="TraesCLE_scaffold_070813_01G000100.1"/>
    <property type="gene ID" value="TraesCLE_scaffold_070813_01G000100"/>
</dbReference>
<reference evidence="10" key="1">
    <citation type="submission" date="2018-08" db="EMBL/GenBank/DDBJ databases">
        <authorList>
            <person name="Rossello M."/>
        </authorList>
    </citation>
    <scope>NUCLEOTIDE SEQUENCE [LARGE SCALE GENOMIC DNA]</scope>
    <source>
        <strain evidence="10">cv. Chinese Spring</strain>
    </source>
</reference>
<evidence type="ECO:0000256" key="8">
    <source>
        <dbReference type="PIRSR" id="PIRSR005096-3"/>
    </source>
</evidence>
<dbReference type="InterPro" id="IPR047215">
    <property type="entry name" value="Galactose_mutarotase-like"/>
</dbReference>
<dbReference type="Gramene" id="TraesCS3D03G0888500.2">
    <property type="protein sequence ID" value="TraesCS3D03G0888500.2.CDS"/>
    <property type="gene ID" value="TraesCS3D03G0888500"/>
</dbReference>
<dbReference type="Gramene" id="TraesROB_scaffold_049994_01G000100.1">
    <property type="protein sequence ID" value="TraesROB_scaffold_049994_01G000100.1"/>
    <property type="gene ID" value="TraesROB_scaffold_049994_01G000100"/>
</dbReference>
<feature type="active site" description="Proton acceptor" evidence="6">
    <location>
        <position position="369"/>
    </location>
</feature>
<accession>A0A3B6GYP1</accession>
<dbReference type="Pfam" id="PF01263">
    <property type="entry name" value="Aldose_epim"/>
    <property type="match status" value="1"/>
</dbReference>
<dbReference type="PANTHER" id="PTHR10091:SF47">
    <property type="entry name" value="ALDOSE 1-EPIMERASE"/>
    <property type="match status" value="1"/>
</dbReference>
<feature type="active site" description="Proton donor" evidence="6">
    <location>
        <position position="236"/>
    </location>
</feature>
<comment type="similarity">
    <text evidence="2 5">Belongs to the aldose epimerase family.</text>
</comment>
<feature type="binding site" evidence="7">
    <location>
        <position position="302"/>
    </location>
    <ligand>
        <name>beta-D-galactose</name>
        <dbReference type="ChEBI" id="CHEBI:27667"/>
    </ligand>
</feature>
<dbReference type="Gramene" id="TraesRN3D0100927100.1">
    <property type="protein sequence ID" value="TraesRN3D0100927100.1"/>
    <property type="gene ID" value="TraesRN3D0100927100"/>
</dbReference>
<comment type="pathway">
    <text evidence="1 5">Carbohydrate metabolism; hexose metabolism.</text>
</comment>
<evidence type="ECO:0000256" key="7">
    <source>
        <dbReference type="PIRSR" id="PIRSR005096-2"/>
    </source>
</evidence>
<keyword evidence="11" id="KW-1185">Reference proteome</keyword>
<organism evidence="10">
    <name type="scientific">Triticum aestivum</name>
    <name type="common">Wheat</name>
    <dbReference type="NCBI Taxonomy" id="4565"/>
    <lineage>
        <taxon>Eukaryota</taxon>
        <taxon>Viridiplantae</taxon>
        <taxon>Streptophyta</taxon>
        <taxon>Embryophyta</taxon>
        <taxon>Tracheophyta</taxon>
        <taxon>Spermatophyta</taxon>
        <taxon>Magnoliopsida</taxon>
        <taxon>Liliopsida</taxon>
        <taxon>Poales</taxon>
        <taxon>Poaceae</taxon>
        <taxon>BOP clade</taxon>
        <taxon>Pooideae</taxon>
        <taxon>Triticodae</taxon>
        <taxon>Triticeae</taxon>
        <taxon>Triticinae</taxon>
        <taxon>Triticum</taxon>
    </lineage>
</organism>
<evidence type="ECO:0000256" key="9">
    <source>
        <dbReference type="SAM" id="SignalP"/>
    </source>
</evidence>
<evidence type="ECO:0000313" key="10">
    <source>
        <dbReference type="EnsemblPlants" id="TraesCS3D02G403500.1"/>
    </source>
</evidence>
<evidence type="ECO:0000256" key="4">
    <source>
        <dbReference type="ARBA" id="ARBA00023277"/>
    </source>
</evidence>
<dbReference type="PANTHER" id="PTHR10091">
    <property type="entry name" value="ALDOSE-1-EPIMERASE"/>
    <property type="match status" value="1"/>
</dbReference>
<dbReference type="InterPro" id="IPR011013">
    <property type="entry name" value="Gal_mutarotase_sf_dom"/>
</dbReference>
<evidence type="ECO:0000256" key="1">
    <source>
        <dbReference type="ARBA" id="ARBA00005028"/>
    </source>
</evidence>
<reference evidence="10" key="2">
    <citation type="submission" date="2018-10" db="UniProtKB">
        <authorList>
            <consortium name="EnsemblPlants"/>
        </authorList>
    </citation>
    <scope>IDENTIFICATION</scope>
</reference>
<feature type="signal peptide" evidence="9">
    <location>
        <begin position="1"/>
        <end position="26"/>
    </location>
</feature>
<dbReference type="EC" id="5.1.3.3" evidence="5"/>
<name>A0A3B6GYP1_WHEAT</name>
<dbReference type="Gramene" id="TraesCS3D02G403500.1">
    <property type="protein sequence ID" value="TraesCS3D02G403500.1"/>
    <property type="gene ID" value="TraesCS3D02G403500"/>
</dbReference>
<protein>
    <recommendedName>
        <fullName evidence="5">Aldose 1-epimerase</fullName>
        <ecNumber evidence="5">5.1.3.3</ecNumber>
    </recommendedName>
</protein>
<dbReference type="PIRSF" id="PIRSF005096">
    <property type="entry name" value="GALM"/>
    <property type="match status" value="1"/>
</dbReference>
<dbReference type="Gramene" id="TraesCAD_scaffold_051466_01G000200.1">
    <property type="protein sequence ID" value="TraesCAD_scaffold_051466_01G000200.1"/>
    <property type="gene ID" value="TraesCAD_scaffold_051466_01G000200"/>
</dbReference>
<dbReference type="Gene3D" id="2.70.98.10">
    <property type="match status" value="1"/>
</dbReference>
<dbReference type="SMR" id="A0A3B6GYP1"/>
<feature type="chain" id="PRO_5017246689" description="Aldose 1-epimerase" evidence="9">
    <location>
        <begin position="27"/>
        <end position="406"/>
    </location>
</feature>
<gene>
    <name evidence="10" type="primary">LOC123075172</name>
</gene>
<dbReference type="CDD" id="cd09019">
    <property type="entry name" value="galactose_mutarotase_like"/>
    <property type="match status" value="1"/>
</dbReference>
<dbReference type="GO" id="GO:0004034">
    <property type="term" value="F:aldose 1-epimerase activity"/>
    <property type="evidence" value="ECO:0000318"/>
    <property type="project" value="GO_Central"/>
</dbReference>
<keyword evidence="4 5" id="KW-0119">Carbohydrate metabolism</keyword>
<dbReference type="SUPFAM" id="SSF74650">
    <property type="entry name" value="Galactose mutarotase-like"/>
    <property type="match status" value="2"/>
</dbReference>
<dbReference type="GO" id="GO:0030246">
    <property type="term" value="F:carbohydrate binding"/>
    <property type="evidence" value="ECO:0007669"/>
    <property type="project" value="InterPro"/>
</dbReference>
<dbReference type="EnsemblPlants" id="TraesCS3D02G403500.1">
    <property type="protein sequence ID" value="TraesCS3D02G403500.1"/>
    <property type="gene ID" value="TraesCS3D02G403500"/>
</dbReference>
<evidence type="ECO:0000256" key="3">
    <source>
        <dbReference type="ARBA" id="ARBA00023235"/>
    </source>
</evidence>
<feature type="binding site" evidence="8">
    <location>
        <begin position="135"/>
        <end position="136"/>
    </location>
    <ligand>
        <name>beta-D-galactose</name>
        <dbReference type="ChEBI" id="CHEBI:27667"/>
    </ligand>
</feature>
<dbReference type="GO" id="GO:0006006">
    <property type="term" value="P:glucose metabolic process"/>
    <property type="evidence" value="ECO:0000318"/>
    <property type="project" value="GO_Central"/>
</dbReference>
<dbReference type="Proteomes" id="UP000019116">
    <property type="component" value="Chromosome 3D"/>
</dbReference>
<keyword evidence="3 5" id="KW-0413">Isomerase</keyword>
<evidence type="ECO:0000313" key="11">
    <source>
        <dbReference type="Proteomes" id="UP000019116"/>
    </source>
</evidence>
<comment type="catalytic activity">
    <reaction evidence="5">
        <text>alpha-D-glucose = beta-D-glucose</text>
        <dbReference type="Rhea" id="RHEA:10264"/>
        <dbReference type="ChEBI" id="CHEBI:15903"/>
        <dbReference type="ChEBI" id="CHEBI:17925"/>
        <dbReference type="EC" id="5.1.3.3"/>
    </reaction>
</comment>
<dbReference type="STRING" id="4565.A0A3B6GYP1"/>